<gene>
    <name evidence="2" type="ORF">MFLAVUS_010046</name>
</gene>
<comment type="caution">
    <text evidence="2">The sequence shown here is derived from an EMBL/GenBank/DDBJ whole genome shotgun (WGS) entry which is preliminary data.</text>
</comment>
<protein>
    <submittedName>
        <fullName evidence="2">Uncharacterized protein</fullName>
    </submittedName>
</protein>
<dbReference type="Proteomes" id="UP001473302">
    <property type="component" value="Unassembled WGS sequence"/>
</dbReference>
<accession>A0ABP9ZBK9</accession>
<feature type="compositionally biased region" description="Polar residues" evidence="1">
    <location>
        <begin position="85"/>
        <end position="102"/>
    </location>
</feature>
<evidence type="ECO:0000313" key="2">
    <source>
        <dbReference type="EMBL" id="GAA5816517.1"/>
    </source>
</evidence>
<organism evidence="2 3">
    <name type="scientific">Mucor flavus</name>
    <dbReference type="NCBI Taxonomy" id="439312"/>
    <lineage>
        <taxon>Eukaryota</taxon>
        <taxon>Fungi</taxon>
        <taxon>Fungi incertae sedis</taxon>
        <taxon>Mucoromycota</taxon>
        <taxon>Mucoromycotina</taxon>
        <taxon>Mucoromycetes</taxon>
        <taxon>Mucorales</taxon>
        <taxon>Mucorineae</taxon>
        <taxon>Mucoraceae</taxon>
        <taxon>Mucor</taxon>
    </lineage>
</organism>
<feature type="region of interest" description="Disordered" evidence="1">
    <location>
        <begin position="56"/>
        <end position="102"/>
    </location>
</feature>
<feature type="compositionally biased region" description="Basic and acidic residues" evidence="1">
    <location>
        <begin position="56"/>
        <end position="67"/>
    </location>
</feature>
<dbReference type="EMBL" id="BAABUK010000032">
    <property type="protein sequence ID" value="GAA5816517.1"/>
    <property type="molecule type" value="Genomic_DNA"/>
</dbReference>
<keyword evidence="3" id="KW-1185">Reference proteome</keyword>
<evidence type="ECO:0000256" key="1">
    <source>
        <dbReference type="SAM" id="MobiDB-lite"/>
    </source>
</evidence>
<evidence type="ECO:0000313" key="3">
    <source>
        <dbReference type="Proteomes" id="UP001473302"/>
    </source>
</evidence>
<proteinExistence type="predicted"/>
<reference evidence="2 3" key="1">
    <citation type="submission" date="2024-04" db="EMBL/GenBank/DDBJ databases">
        <title>genome sequences of Mucor flavus KT1a and Helicostylum pulchrum KT1b strains isolated from the surface of a dry-aged beef.</title>
        <authorList>
            <person name="Toyotome T."/>
            <person name="Hosono M."/>
            <person name="Torimaru M."/>
            <person name="Fukuda K."/>
            <person name="Mikami N."/>
        </authorList>
    </citation>
    <scope>NUCLEOTIDE SEQUENCE [LARGE SCALE GENOMIC DNA]</scope>
    <source>
        <strain evidence="2 3">KT1a</strain>
    </source>
</reference>
<sequence length="196" mass="22036">MPSYRHRLLNLAYIVEKKPQKLNRDVPDTTATEAQEREETYDILFSSFIYLLSEHKAEDTKRKREDDSIAAGRSTKRNTADSIGEGSTASAVESASISTDTRSTTANIRSNIATNLTLAKQLANRRARAAGKQDRDRKIKNSAARRPCPDCVKNNCYDDENPHSSRISVLCPGYIMSTANYIEENVGRGYRRFGNR</sequence>
<name>A0ABP9ZBK9_9FUNG</name>